<keyword evidence="4 7" id="KW-1133">Transmembrane helix</keyword>
<keyword evidence="8" id="KW-1185">Reference proteome</keyword>
<feature type="transmembrane region" description="Helical" evidence="7">
    <location>
        <begin position="55"/>
        <end position="75"/>
    </location>
</feature>
<feature type="transmembrane region" description="Helical" evidence="7">
    <location>
        <begin position="280"/>
        <end position="306"/>
    </location>
</feature>
<dbReference type="AlphaFoldDB" id="A0A1S3K563"/>
<sequence length="414" mass="45550">MITIAQRRTEGRPATDEWHQISSTMWFDLFRTNRGLALYSPQFTPVTGDIELHGVVSLGVLLVTVFVLAAAGISYGERTNTALKVLFGIGVITSILVCLHGTGWKEASVITRTDYRAYSKDQVKVAIGIHIGLKSVNITLVGDPVKQRGDTINYNERIFLYTGGKAESALKPTFKDFLKKGMPLPIISIAEYLALDGGGLRKGRYVRLAGYFTRIMLWAAFSLCILSILLFSFCPSRGAIVTVLTGLLQCAANGVYALLQPDSAMVISFRDADLKISNADFGWCFWLNLFTGFGLFLVGIFVLILYRLSPSKVNGFFVLSPLRRFRALDEHAHSDELRSEGGSPDGSPGIPLGVATPEVFGTALQPVRRRHQSRPQVPQVIIHCPSPSPKETQERIADNVVTRLPSTEEENTDL</sequence>
<dbReference type="OrthoDB" id="10042652at2759"/>
<accession>A0A1S3K563</accession>
<evidence type="ECO:0000256" key="7">
    <source>
        <dbReference type="SAM" id="Phobius"/>
    </source>
</evidence>
<feature type="transmembrane region" description="Helical" evidence="7">
    <location>
        <begin position="81"/>
        <end position="102"/>
    </location>
</feature>
<keyword evidence="6" id="KW-0325">Glycoprotein</keyword>
<dbReference type="PANTHER" id="PTHR31158:SF1">
    <property type="entry name" value="DOXA1 FACTOR-RELATED"/>
    <property type="match status" value="1"/>
</dbReference>
<name>A0A1S3K563_LINAN</name>
<keyword evidence="5 7" id="KW-0472">Membrane</keyword>
<dbReference type="GO" id="GO:0005789">
    <property type="term" value="C:endoplasmic reticulum membrane"/>
    <property type="evidence" value="ECO:0007669"/>
    <property type="project" value="InterPro"/>
</dbReference>
<feature type="transmembrane region" description="Helical" evidence="7">
    <location>
        <begin position="239"/>
        <end position="259"/>
    </location>
</feature>
<comment type="similarity">
    <text evidence="2">Belongs to the DUOXA family.</text>
</comment>
<evidence type="ECO:0000313" key="9">
    <source>
        <dbReference type="RefSeq" id="XP_013417647.1"/>
    </source>
</evidence>
<dbReference type="InterPro" id="IPR018469">
    <property type="entry name" value="Dual_oxidase_maturation_fac"/>
</dbReference>
<organism evidence="8 9">
    <name type="scientific">Lingula anatina</name>
    <name type="common">Brachiopod</name>
    <name type="synonym">Lingula unguis</name>
    <dbReference type="NCBI Taxonomy" id="7574"/>
    <lineage>
        <taxon>Eukaryota</taxon>
        <taxon>Metazoa</taxon>
        <taxon>Spiralia</taxon>
        <taxon>Lophotrochozoa</taxon>
        <taxon>Brachiopoda</taxon>
        <taxon>Linguliformea</taxon>
        <taxon>Lingulata</taxon>
        <taxon>Lingulida</taxon>
        <taxon>Linguloidea</taxon>
        <taxon>Lingulidae</taxon>
        <taxon>Lingula</taxon>
    </lineage>
</organism>
<dbReference type="GeneID" id="106178843"/>
<dbReference type="GO" id="GO:0015031">
    <property type="term" value="P:protein transport"/>
    <property type="evidence" value="ECO:0007669"/>
    <property type="project" value="InterPro"/>
</dbReference>
<keyword evidence="3 7" id="KW-0812">Transmembrane</keyword>
<evidence type="ECO:0000256" key="1">
    <source>
        <dbReference type="ARBA" id="ARBA00004141"/>
    </source>
</evidence>
<evidence type="ECO:0000256" key="2">
    <source>
        <dbReference type="ARBA" id="ARBA00009816"/>
    </source>
</evidence>
<evidence type="ECO:0000256" key="5">
    <source>
        <dbReference type="ARBA" id="ARBA00023136"/>
    </source>
</evidence>
<evidence type="ECO:0000256" key="6">
    <source>
        <dbReference type="ARBA" id="ARBA00023180"/>
    </source>
</evidence>
<comment type="subcellular location">
    <subcellularLocation>
        <location evidence="1">Membrane</location>
        <topology evidence="1">Multi-pass membrane protein</topology>
    </subcellularLocation>
</comment>
<dbReference type="STRING" id="7574.A0A1S3K563"/>
<dbReference type="Pfam" id="PF10204">
    <property type="entry name" value="DuoxA"/>
    <property type="match status" value="1"/>
</dbReference>
<gene>
    <name evidence="9" type="primary">LOC106178843</name>
</gene>
<dbReference type="InParanoid" id="A0A1S3K563"/>
<dbReference type="RefSeq" id="XP_013417647.1">
    <property type="nucleotide sequence ID" value="XM_013562193.1"/>
</dbReference>
<dbReference type="PANTHER" id="PTHR31158">
    <property type="entry name" value="DUAL OXIDASE 2"/>
    <property type="match status" value="1"/>
</dbReference>
<dbReference type="Proteomes" id="UP000085678">
    <property type="component" value="Unplaced"/>
</dbReference>
<proteinExistence type="inferred from homology"/>
<feature type="transmembrane region" description="Helical" evidence="7">
    <location>
        <begin position="211"/>
        <end position="233"/>
    </location>
</feature>
<protein>
    <submittedName>
        <fullName evidence="9">Dual oxidase maturation factor 1</fullName>
    </submittedName>
</protein>
<evidence type="ECO:0000313" key="8">
    <source>
        <dbReference type="Proteomes" id="UP000085678"/>
    </source>
</evidence>
<dbReference type="KEGG" id="lak:106178843"/>
<evidence type="ECO:0000256" key="3">
    <source>
        <dbReference type="ARBA" id="ARBA00022692"/>
    </source>
</evidence>
<evidence type="ECO:0000256" key="4">
    <source>
        <dbReference type="ARBA" id="ARBA00022989"/>
    </source>
</evidence>
<reference evidence="9" key="1">
    <citation type="submission" date="2025-08" db="UniProtKB">
        <authorList>
            <consortium name="RefSeq"/>
        </authorList>
    </citation>
    <scope>IDENTIFICATION</scope>
    <source>
        <tissue evidence="9">Gonads</tissue>
    </source>
</reference>